<evidence type="ECO:0000256" key="6">
    <source>
        <dbReference type="SAM" id="Phobius"/>
    </source>
</evidence>
<evidence type="ECO:0000313" key="8">
    <source>
        <dbReference type="EMBL" id="MBH8588872.1"/>
    </source>
</evidence>
<dbReference type="PANTHER" id="PTHR31272:SF4">
    <property type="entry name" value="CYTOCHROME C-TYPE BIOGENESIS PROTEIN HI_1454-RELATED"/>
    <property type="match status" value="1"/>
</dbReference>
<gene>
    <name evidence="8" type="ORF">I8U22_08595</name>
</gene>
<feature type="transmembrane region" description="Helical" evidence="6">
    <location>
        <begin position="6"/>
        <end position="30"/>
    </location>
</feature>
<sequence length="233" mass="26338">MVEQVSWWLAFGAGVLSFVSPCSLPLYPSYLSYITGISVNQLKEKRRMREVMLHTVFFLIGFSMIFYAIGFSASWFGAYFKEYQDLIRMLGAVLIVAMGLFMLGIFRPAFLMREYKWQVSKKNVSYLGSLAVGIGFSAGWTPCIGPIFAAIITLTALNPEMRFVYVTAYILGFSIPFLLMAFFMGKTRWILRYSEKLMKAGGALMVLLGVLLYTDQMTVFTAWLAKVTGFQGF</sequence>
<keyword evidence="4 6" id="KW-1133">Transmembrane helix</keyword>
<evidence type="ECO:0000256" key="3">
    <source>
        <dbReference type="ARBA" id="ARBA00022692"/>
    </source>
</evidence>
<reference evidence="8 9" key="1">
    <citation type="submission" date="2020-12" db="EMBL/GenBank/DDBJ databases">
        <title>WGS of Thermoactinomyces spp.</title>
        <authorList>
            <person name="Cheng K."/>
        </authorList>
    </citation>
    <scope>NUCLEOTIDE SEQUENCE [LARGE SCALE GENOMIC DNA]</scope>
    <source>
        <strain evidence="9">CICC 10650\ACCC 41061</strain>
    </source>
</reference>
<evidence type="ECO:0000259" key="7">
    <source>
        <dbReference type="Pfam" id="PF02683"/>
    </source>
</evidence>
<keyword evidence="3 6" id="KW-0812">Transmembrane</keyword>
<evidence type="ECO:0000256" key="1">
    <source>
        <dbReference type="ARBA" id="ARBA00004141"/>
    </source>
</evidence>
<feature type="transmembrane region" description="Helical" evidence="6">
    <location>
        <begin position="197"/>
        <end position="214"/>
    </location>
</feature>
<feature type="domain" description="Cytochrome C biogenesis protein transmembrane" evidence="7">
    <location>
        <begin position="9"/>
        <end position="187"/>
    </location>
</feature>
<evidence type="ECO:0000256" key="5">
    <source>
        <dbReference type="ARBA" id="ARBA00023136"/>
    </source>
</evidence>
<organism evidence="8 9">
    <name type="scientific">Thermoactinomyces vulgaris</name>
    <dbReference type="NCBI Taxonomy" id="2026"/>
    <lineage>
        <taxon>Bacteria</taxon>
        <taxon>Bacillati</taxon>
        <taxon>Bacillota</taxon>
        <taxon>Bacilli</taxon>
        <taxon>Bacillales</taxon>
        <taxon>Thermoactinomycetaceae</taxon>
        <taxon>Thermoactinomyces</taxon>
    </lineage>
</organism>
<feature type="transmembrane region" description="Helical" evidence="6">
    <location>
        <begin position="86"/>
        <end position="106"/>
    </location>
</feature>
<comment type="similarity">
    <text evidence="2">Belongs to the DsbD family.</text>
</comment>
<protein>
    <submittedName>
        <fullName evidence="8">Sulfite exporter TauE/SafE family protein</fullName>
    </submittedName>
</protein>
<comment type="subcellular location">
    <subcellularLocation>
        <location evidence="1">Membrane</location>
        <topology evidence="1">Multi-pass membrane protein</topology>
    </subcellularLocation>
</comment>
<feature type="transmembrane region" description="Helical" evidence="6">
    <location>
        <begin position="51"/>
        <end position="80"/>
    </location>
</feature>
<accession>A0ABS0QI41</accession>
<name>A0ABS0QI41_THEVU</name>
<evidence type="ECO:0000313" key="9">
    <source>
        <dbReference type="Proteomes" id="UP000641910"/>
    </source>
</evidence>
<evidence type="ECO:0000256" key="4">
    <source>
        <dbReference type="ARBA" id="ARBA00022989"/>
    </source>
</evidence>
<dbReference type="EMBL" id="JAECVU010000004">
    <property type="protein sequence ID" value="MBH8588872.1"/>
    <property type="molecule type" value="Genomic_DNA"/>
</dbReference>
<dbReference type="InterPro" id="IPR003834">
    <property type="entry name" value="Cyt_c_assmbl_TM_dom"/>
</dbReference>
<feature type="transmembrane region" description="Helical" evidence="6">
    <location>
        <begin position="127"/>
        <end position="157"/>
    </location>
</feature>
<proteinExistence type="inferred from homology"/>
<feature type="transmembrane region" description="Helical" evidence="6">
    <location>
        <begin position="163"/>
        <end position="185"/>
    </location>
</feature>
<dbReference type="PANTHER" id="PTHR31272">
    <property type="entry name" value="CYTOCHROME C-TYPE BIOGENESIS PROTEIN HI_1454-RELATED"/>
    <property type="match status" value="1"/>
</dbReference>
<evidence type="ECO:0000256" key="2">
    <source>
        <dbReference type="ARBA" id="ARBA00006143"/>
    </source>
</evidence>
<keyword evidence="9" id="KW-1185">Reference proteome</keyword>
<dbReference type="Proteomes" id="UP000641910">
    <property type="component" value="Unassembled WGS sequence"/>
</dbReference>
<keyword evidence="5 6" id="KW-0472">Membrane</keyword>
<comment type="caution">
    <text evidence="8">The sequence shown here is derived from an EMBL/GenBank/DDBJ whole genome shotgun (WGS) entry which is preliminary data.</text>
</comment>
<dbReference type="InterPro" id="IPR051790">
    <property type="entry name" value="Cytochrome_c-biogenesis_DsbD"/>
</dbReference>
<dbReference type="Pfam" id="PF02683">
    <property type="entry name" value="DsbD_TM"/>
    <property type="match status" value="1"/>
</dbReference>